<accession>J3A6S3</accession>
<protein>
    <submittedName>
        <fullName evidence="2">Uncharacterized protein</fullName>
    </submittedName>
</protein>
<dbReference type="EMBL" id="ALJD01000002">
    <property type="protein sequence ID" value="EJN61208.1"/>
    <property type="molecule type" value="Genomic_DNA"/>
</dbReference>
<gene>
    <name evidence="2" type="ORF">HSB1_02490</name>
</gene>
<evidence type="ECO:0000313" key="2">
    <source>
        <dbReference type="EMBL" id="EJN61208.1"/>
    </source>
</evidence>
<dbReference type="Proteomes" id="UP000007813">
    <property type="component" value="Unassembled WGS sequence"/>
</dbReference>
<organism evidence="2 3">
    <name type="scientific">Halogranum salarium B-1</name>
    <dbReference type="NCBI Taxonomy" id="1210908"/>
    <lineage>
        <taxon>Archaea</taxon>
        <taxon>Methanobacteriati</taxon>
        <taxon>Methanobacteriota</taxon>
        <taxon>Stenosarchaea group</taxon>
        <taxon>Halobacteria</taxon>
        <taxon>Halobacteriales</taxon>
        <taxon>Haloferacaceae</taxon>
    </lineage>
</organism>
<evidence type="ECO:0000256" key="1">
    <source>
        <dbReference type="SAM" id="Phobius"/>
    </source>
</evidence>
<reference evidence="2 3" key="1">
    <citation type="journal article" date="2012" name="J. Bacteriol.">
        <title>Draft Genome Sequence of the Extremely Halophilic Archaeon Halogranum salarium B-1T.</title>
        <authorList>
            <person name="Kim K.K."/>
            <person name="Lee K.C."/>
            <person name="Lee J.S."/>
        </authorList>
    </citation>
    <scope>NUCLEOTIDE SEQUENCE [LARGE SCALE GENOMIC DNA]</scope>
    <source>
        <strain evidence="2 3">B-1</strain>
    </source>
</reference>
<dbReference type="eggNOG" id="arCOG07497">
    <property type="taxonomic scope" value="Archaea"/>
</dbReference>
<evidence type="ECO:0000313" key="3">
    <source>
        <dbReference type="Proteomes" id="UP000007813"/>
    </source>
</evidence>
<dbReference type="AlphaFoldDB" id="J3A6S3"/>
<dbReference type="InterPro" id="IPR058341">
    <property type="entry name" value="DUF8028"/>
</dbReference>
<keyword evidence="1" id="KW-0472">Membrane</keyword>
<dbReference type="Pfam" id="PF26071">
    <property type="entry name" value="DUF8028"/>
    <property type="match status" value="1"/>
</dbReference>
<comment type="caution">
    <text evidence="2">The sequence shown here is derived from an EMBL/GenBank/DDBJ whole genome shotgun (WGS) entry which is preliminary data.</text>
</comment>
<sequence length="57" mass="6152">MVMAPVRFLGFWAAIALPFLYVPLLFDGMGGSRAIVFVVLIALNAVALVAGHDHRRA</sequence>
<feature type="transmembrane region" description="Helical" evidence="1">
    <location>
        <begin position="32"/>
        <end position="51"/>
    </location>
</feature>
<name>J3A6S3_9EURY</name>
<proteinExistence type="predicted"/>
<keyword evidence="1" id="KW-1133">Transmembrane helix</keyword>
<keyword evidence="1" id="KW-0812">Transmembrane</keyword>
<feature type="transmembrane region" description="Helical" evidence="1">
    <location>
        <begin position="7"/>
        <end position="26"/>
    </location>
</feature>